<proteinExistence type="predicted"/>
<gene>
    <name evidence="1" type="ORF">M2280_005172</name>
</gene>
<accession>A0ABT6MHW2</accession>
<evidence type="ECO:0000313" key="2">
    <source>
        <dbReference type="Proteomes" id="UP001160334"/>
    </source>
</evidence>
<protein>
    <submittedName>
        <fullName evidence="1">Uncharacterized protein</fullName>
    </submittedName>
</protein>
<dbReference type="Proteomes" id="UP001160334">
    <property type="component" value="Unassembled WGS sequence"/>
</dbReference>
<organism evidence="1 2">
    <name type="scientific">Prescottella agglutinans</name>
    <dbReference type="NCBI Taxonomy" id="1644129"/>
    <lineage>
        <taxon>Bacteria</taxon>
        <taxon>Bacillati</taxon>
        <taxon>Actinomycetota</taxon>
        <taxon>Actinomycetes</taxon>
        <taxon>Mycobacteriales</taxon>
        <taxon>Nocardiaceae</taxon>
        <taxon>Prescottella</taxon>
    </lineage>
</organism>
<evidence type="ECO:0000313" key="1">
    <source>
        <dbReference type="EMBL" id="MDH6283921.1"/>
    </source>
</evidence>
<dbReference type="EMBL" id="JARXVC010000017">
    <property type="protein sequence ID" value="MDH6283921.1"/>
    <property type="molecule type" value="Genomic_DNA"/>
</dbReference>
<sequence>MPPSPATVRFDKQGAGRFVTARLSESDPVDRRVELEIPGAGETMPGTVR</sequence>
<name>A0ABT6MHW2_9NOCA</name>
<keyword evidence="2" id="KW-1185">Reference proteome</keyword>
<reference evidence="1 2" key="1">
    <citation type="submission" date="2023-04" db="EMBL/GenBank/DDBJ databases">
        <title>Forest soil microbial communities from Buena Vista Peninsula, Colon Province, Panama.</title>
        <authorList>
            <person name="Bouskill N."/>
        </authorList>
    </citation>
    <scope>NUCLEOTIDE SEQUENCE [LARGE SCALE GENOMIC DNA]</scope>
    <source>
        <strain evidence="1 2">CFH S0262</strain>
    </source>
</reference>
<comment type="caution">
    <text evidence="1">The sequence shown here is derived from an EMBL/GenBank/DDBJ whole genome shotgun (WGS) entry which is preliminary data.</text>
</comment>